<sequence>MASSPTQRLPYASEIILSDELHVCRRIKRQANSMKQTTLSRIASKKSKPQEKKLVTNGCVGDRNLNNVSGEEEADTSRQTRRPDLPLAFMVRLIVLTLRKIADPKGSSLKDIRKFLVKAGVIDESNDLRQAMIVALKLGAVARPVWAIRTGLYGRYVEGDGIPIFAGRKSRPKHSRHRRSEWVSGNAKTAKRKSGKSKGKPKKISRRK</sequence>
<organism evidence="2 3">
    <name type="scientific">Plakobranchus ocellatus</name>
    <dbReference type="NCBI Taxonomy" id="259542"/>
    <lineage>
        <taxon>Eukaryota</taxon>
        <taxon>Metazoa</taxon>
        <taxon>Spiralia</taxon>
        <taxon>Lophotrochozoa</taxon>
        <taxon>Mollusca</taxon>
        <taxon>Gastropoda</taxon>
        <taxon>Heterobranchia</taxon>
        <taxon>Euthyneura</taxon>
        <taxon>Panpulmonata</taxon>
        <taxon>Sacoglossa</taxon>
        <taxon>Placobranchoidea</taxon>
        <taxon>Plakobranchidae</taxon>
        <taxon>Plakobranchus</taxon>
    </lineage>
</organism>
<feature type="region of interest" description="Disordered" evidence="1">
    <location>
        <begin position="165"/>
        <end position="208"/>
    </location>
</feature>
<evidence type="ECO:0000313" key="3">
    <source>
        <dbReference type="Proteomes" id="UP000735302"/>
    </source>
</evidence>
<evidence type="ECO:0000256" key="1">
    <source>
        <dbReference type="SAM" id="MobiDB-lite"/>
    </source>
</evidence>
<accession>A0AAV3ZAW8</accession>
<reference evidence="2 3" key="1">
    <citation type="journal article" date="2021" name="Elife">
        <title>Chloroplast acquisition without the gene transfer in kleptoplastic sea slugs, Plakobranchus ocellatus.</title>
        <authorList>
            <person name="Maeda T."/>
            <person name="Takahashi S."/>
            <person name="Yoshida T."/>
            <person name="Shimamura S."/>
            <person name="Takaki Y."/>
            <person name="Nagai Y."/>
            <person name="Toyoda A."/>
            <person name="Suzuki Y."/>
            <person name="Arimoto A."/>
            <person name="Ishii H."/>
            <person name="Satoh N."/>
            <person name="Nishiyama T."/>
            <person name="Hasebe M."/>
            <person name="Maruyama T."/>
            <person name="Minagawa J."/>
            <person name="Obokata J."/>
            <person name="Shigenobu S."/>
        </authorList>
    </citation>
    <scope>NUCLEOTIDE SEQUENCE [LARGE SCALE GENOMIC DNA]</scope>
</reference>
<name>A0AAV3ZAW8_9GAST</name>
<dbReference type="AlphaFoldDB" id="A0AAV3ZAW8"/>
<proteinExistence type="predicted"/>
<feature type="region of interest" description="Disordered" evidence="1">
    <location>
        <begin position="62"/>
        <end position="81"/>
    </location>
</feature>
<dbReference type="Proteomes" id="UP000735302">
    <property type="component" value="Unassembled WGS sequence"/>
</dbReference>
<evidence type="ECO:0008006" key="4">
    <source>
        <dbReference type="Google" id="ProtNLM"/>
    </source>
</evidence>
<keyword evidence="3" id="KW-1185">Reference proteome</keyword>
<evidence type="ECO:0000313" key="2">
    <source>
        <dbReference type="EMBL" id="GFN91088.1"/>
    </source>
</evidence>
<dbReference type="EMBL" id="BLXT01002087">
    <property type="protein sequence ID" value="GFN91088.1"/>
    <property type="molecule type" value="Genomic_DNA"/>
</dbReference>
<comment type="caution">
    <text evidence="2">The sequence shown here is derived from an EMBL/GenBank/DDBJ whole genome shotgun (WGS) entry which is preliminary data.</text>
</comment>
<gene>
    <name evidence="2" type="ORF">PoB_001759400</name>
</gene>
<protein>
    <recommendedName>
        <fullName evidence="4">H15 domain-containing protein</fullName>
    </recommendedName>
</protein>
<feature type="compositionally biased region" description="Basic residues" evidence="1">
    <location>
        <begin position="189"/>
        <end position="208"/>
    </location>
</feature>
<feature type="compositionally biased region" description="Basic residues" evidence="1">
    <location>
        <begin position="168"/>
        <end position="179"/>
    </location>
</feature>